<evidence type="ECO:0000256" key="2">
    <source>
        <dbReference type="ARBA" id="ARBA00022448"/>
    </source>
</evidence>
<feature type="transmembrane region" description="Helical" evidence="10">
    <location>
        <begin position="434"/>
        <end position="453"/>
    </location>
</feature>
<evidence type="ECO:0000256" key="4">
    <source>
        <dbReference type="ARBA" id="ARBA00022989"/>
    </source>
</evidence>
<feature type="binding site" evidence="6">
    <location>
        <position position="43"/>
    </location>
    <ligand>
        <name>Na(+)</name>
        <dbReference type="ChEBI" id="CHEBI:29101"/>
        <label>1</label>
    </ligand>
</feature>
<feature type="transmembrane region" description="Helical" evidence="10">
    <location>
        <begin position="294"/>
        <end position="321"/>
    </location>
</feature>
<comment type="caution">
    <text evidence="11">The sequence shown here is derived from an EMBL/GenBank/DDBJ whole genome shotgun (WGS) entry which is preliminary data.</text>
</comment>
<feature type="disulfide bond" evidence="7">
    <location>
        <begin position="145"/>
        <end position="154"/>
    </location>
</feature>
<dbReference type="EMBL" id="CAIIXF020000002">
    <property type="protein sequence ID" value="CAH1778453.1"/>
    <property type="molecule type" value="Genomic_DNA"/>
</dbReference>
<gene>
    <name evidence="11" type="ORF">OFUS_LOCUS5370</name>
</gene>
<feature type="transmembrane region" description="Helical" evidence="10">
    <location>
        <begin position="558"/>
        <end position="584"/>
    </location>
</feature>
<dbReference type="SUPFAM" id="SSF161070">
    <property type="entry name" value="SNF-like"/>
    <property type="match status" value="1"/>
</dbReference>
<dbReference type="GO" id="GO:0046872">
    <property type="term" value="F:metal ion binding"/>
    <property type="evidence" value="ECO:0007669"/>
    <property type="project" value="UniProtKB-KW"/>
</dbReference>
<evidence type="ECO:0000256" key="3">
    <source>
        <dbReference type="ARBA" id="ARBA00022692"/>
    </source>
</evidence>
<dbReference type="PRINTS" id="PR00176">
    <property type="entry name" value="NANEUSMPORT"/>
</dbReference>
<keyword evidence="3 8" id="KW-0812">Transmembrane</keyword>
<feature type="transmembrane region" description="Helical" evidence="10">
    <location>
        <begin position="392"/>
        <end position="413"/>
    </location>
</feature>
<dbReference type="AlphaFoldDB" id="A0A8J1TKH5"/>
<feature type="transmembrane region" description="Helical" evidence="10">
    <location>
        <begin position="333"/>
        <end position="359"/>
    </location>
</feature>
<evidence type="ECO:0000256" key="10">
    <source>
        <dbReference type="SAM" id="Phobius"/>
    </source>
</evidence>
<dbReference type="OrthoDB" id="6581954at2759"/>
<feature type="binding site" evidence="6">
    <location>
        <position position="408"/>
    </location>
    <ligand>
        <name>Na(+)</name>
        <dbReference type="ChEBI" id="CHEBI:29101"/>
        <label>1</label>
    </ligand>
</feature>
<dbReference type="Proteomes" id="UP000749559">
    <property type="component" value="Unassembled WGS sequence"/>
</dbReference>
<keyword evidence="12" id="KW-1185">Reference proteome</keyword>
<feature type="transmembrane region" description="Helical" evidence="10">
    <location>
        <begin position="473"/>
        <end position="494"/>
    </location>
</feature>
<feature type="compositionally biased region" description="Acidic residues" evidence="9">
    <location>
        <begin position="10"/>
        <end position="23"/>
    </location>
</feature>
<feature type="region of interest" description="Disordered" evidence="9">
    <location>
        <begin position="1"/>
        <end position="24"/>
    </location>
</feature>
<feature type="transmembrane region" description="Helical" evidence="10">
    <location>
        <begin position="515"/>
        <end position="538"/>
    </location>
</feature>
<feature type="binding site" evidence="6">
    <location>
        <position position="307"/>
    </location>
    <ligand>
        <name>Na(+)</name>
        <dbReference type="ChEBI" id="CHEBI:29101"/>
        <label>1</label>
    </ligand>
</feature>
<dbReference type="PANTHER" id="PTHR11616">
    <property type="entry name" value="SODIUM/CHLORIDE DEPENDENT TRANSPORTER"/>
    <property type="match status" value="1"/>
</dbReference>
<dbReference type="PROSITE" id="PS50267">
    <property type="entry name" value="NA_NEUROTRAN_SYMP_3"/>
    <property type="match status" value="1"/>
</dbReference>
<accession>A0A8J1TKH5</accession>
<dbReference type="GO" id="GO:0006865">
    <property type="term" value="P:amino acid transport"/>
    <property type="evidence" value="ECO:0007669"/>
    <property type="project" value="TreeGrafter"/>
</dbReference>
<feature type="transmembrane region" description="Helical" evidence="10">
    <location>
        <begin position="32"/>
        <end position="49"/>
    </location>
</feature>
<dbReference type="GO" id="GO:0005886">
    <property type="term" value="C:plasma membrane"/>
    <property type="evidence" value="ECO:0007669"/>
    <property type="project" value="TreeGrafter"/>
</dbReference>
<keyword evidence="4 10" id="KW-1133">Transmembrane helix</keyword>
<keyword evidence="7" id="KW-1015">Disulfide bond</keyword>
<comment type="subcellular location">
    <subcellularLocation>
        <location evidence="1">Membrane</location>
        <topology evidence="1">Multi-pass membrane protein</topology>
    </subcellularLocation>
</comment>
<feature type="transmembrane region" description="Helical" evidence="10">
    <location>
        <begin position="102"/>
        <end position="133"/>
    </location>
</feature>
<feature type="binding site" evidence="6">
    <location>
        <position position="339"/>
    </location>
    <ligand>
        <name>Na(+)</name>
        <dbReference type="ChEBI" id="CHEBI:29101"/>
        <label>1</label>
    </ligand>
</feature>
<proteinExistence type="inferred from homology"/>
<name>A0A8J1TKH5_OWEFU</name>
<evidence type="ECO:0000256" key="8">
    <source>
        <dbReference type="RuleBase" id="RU003732"/>
    </source>
</evidence>
<protein>
    <recommendedName>
        <fullName evidence="8">Transporter</fullName>
    </recommendedName>
</protein>
<feature type="binding site" evidence="6">
    <location>
        <position position="47"/>
    </location>
    <ligand>
        <name>Na(+)</name>
        <dbReference type="ChEBI" id="CHEBI:29101"/>
        <label>1</label>
    </ligand>
</feature>
<feature type="binding site" evidence="6">
    <location>
        <position position="407"/>
    </location>
    <ligand>
        <name>Na(+)</name>
        <dbReference type="ChEBI" id="CHEBI:29101"/>
        <label>1</label>
    </ligand>
</feature>
<keyword evidence="6" id="KW-0479">Metal-binding</keyword>
<dbReference type="GO" id="GO:0035725">
    <property type="term" value="P:sodium ion transmembrane transport"/>
    <property type="evidence" value="ECO:0007669"/>
    <property type="project" value="TreeGrafter"/>
</dbReference>
<keyword evidence="8" id="KW-0769">Symport</keyword>
<evidence type="ECO:0000256" key="1">
    <source>
        <dbReference type="ARBA" id="ARBA00004141"/>
    </source>
</evidence>
<feature type="binding site" evidence="6">
    <location>
        <position position="404"/>
    </location>
    <ligand>
        <name>Na(+)</name>
        <dbReference type="ChEBI" id="CHEBI:29101"/>
        <label>1</label>
    </ligand>
</feature>
<dbReference type="PANTHER" id="PTHR11616:SF309">
    <property type="entry name" value="TRANSPORTER"/>
    <property type="match status" value="1"/>
</dbReference>
<dbReference type="InterPro" id="IPR000175">
    <property type="entry name" value="Na/ntran_symport"/>
</dbReference>
<reference evidence="11" key="1">
    <citation type="submission" date="2022-03" db="EMBL/GenBank/DDBJ databases">
        <authorList>
            <person name="Martin C."/>
        </authorList>
    </citation>
    <scope>NUCLEOTIDE SEQUENCE</scope>
</reference>
<evidence type="ECO:0000256" key="9">
    <source>
        <dbReference type="SAM" id="MobiDB-lite"/>
    </source>
</evidence>
<dbReference type="InterPro" id="IPR037272">
    <property type="entry name" value="SNS_sf"/>
</dbReference>
<keyword evidence="5 10" id="KW-0472">Membrane</keyword>
<evidence type="ECO:0000256" key="6">
    <source>
        <dbReference type="PIRSR" id="PIRSR600175-1"/>
    </source>
</evidence>
<evidence type="ECO:0000313" key="11">
    <source>
        <dbReference type="EMBL" id="CAH1778453.1"/>
    </source>
</evidence>
<dbReference type="Pfam" id="PF00209">
    <property type="entry name" value="SNF"/>
    <property type="match status" value="1"/>
</dbReference>
<sequence>MTKDKKDKDEGEEEFDATDEGEPEREKWARPIDFVLACIGFSVGLGNVWRFPFLCYKNGGAIFLIPYLICVFIGGIPMFYLEVCIGQYMQTSGIRAWRLVPLFQGVGICTIMIVFFLDCYYNIVLCWAFYYFFSSLNTYLVWGDCKNWWNTVRCTVNGMFPEENAAQYRTVNGTKAIANETGIAMSIFNGTIGDTVTEFWENKVLGIDQSTGIDDPAGIKWDLALCNLFSWLVVYLCICQGIKTSGKVMYVTATSPYIFMLILLIRGVTLPGSIDGLRYYMVPRAEDWAKLGTIKIWVDAGSQIFFSMSIALGTLTALGSYNRFRHNSFRDTLIFAFANTGTSIFAGIVIFSVLGFMAYEQGVDIQDVAEGGPGLAFIAYPKALNQMPVAPLWSAFFFIMVILLGLDSQFVGVEGFIAGLSDLFPKLLRAGKRRWAFVAFVCAIMYLVGLSMVTRGGMFVLQLFDYYPCSRLLYLVAMIECIVVAWIYGVRRFYDHIQVMYGRLGGHCCVQGGRYYYMAMWAFFCPLFCLIMFILSLIGYSELSYTRPSTGVYNYPTWAVWTGWGLAFFTVSFIPIVMLIMFCWKYVCGDWEFRDLINPIGLKPFQLMPGESYRDTVPLKDTTEKYAADGSKKQDYAYANEGYKVDPNRF</sequence>
<dbReference type="PROSITE" id="PS00610">
    <property type="entry name" value="NA_NEUROTRAN_SYMP_1"/>
    <property type="match status" value="1"/>
</dbReference>
<comment type="similarity">
    <text evidence="8">Belongs to the sodium:neurotransmitter symporter (SNF) (TC 2.A.22) family.</text>
</comment>
<keyword evidence="6" id="KW-0915">Sodium</keyword>
<organism evidence="11 12">
    <name type="scientific">Owenia fusiformis</name>
    <name type="common">Polychaete worm</name>
    <dbReference type="NCBI Taxonomy" id="6347"/>
    <lineage>
        <taxon>Eukaryota</taxon>
        <taxon>Metazoa</taxon>
        <taxon>Spiralia</taxon>
        <taxon>Lophotrochozoa</taxon>
        <taxon>Annelida</taxon>
        <taxon>Polychaeta</taxon>
        <taxon>Sedentaria</taxon>
        <taxon>Canalipalpata</taxon>
        <taxon>Sabellida</taxon>
        <taxon>Oweniida</taxon>
        <taxon>Oweniidae</taxon>
        <taxon>Owenia</taxon>
    </lineage>
</organism>
<keyword evidence="2 8" id="KW-0813">Transport</keyword>
<feature type="binding site" evidence="6">
    <location>
        <position position="40"/>
    </location>
    <ligand>
        <name>Na(+)</name>
        <dbReference type="ChEBI" id="CHEBI:29101"/>
        <label>1</label>
    </ligand>
</feature>
<feature type="transmembrane region" description="Helical" evidence="10">
    <location>
        <begin position="61"/>
        <end position="81"/>
    </location>
</feature>
<evidence type="ECO:0000313" key="12">
    <source>
        <dbReference type="Proteomes" id="UP000749559"/>
    </source>
</evidence>
<evidence type="ECO:0000256" key="7">
    <source>
        <dbReference type="PIRSR" id="PIRSR600175-2"/>
    </source>
</evidence>
<dbReference type="GO" id="GO:0015293">
    <property type="term" value="F:symporter activity"/>
    <property type="evidence" value="ECO:0007669"/>
    <property type="project" value="UniProtKB-KW"/>
</dbReference>
<feature type="transmembrane region" description="Helical" evidence="10">
    <location>
        <begin position="250"/>
        <end position="274"/>
    </location>
</feature>
<evidence type="ECO:0000256" key="5">
    <source>
        <dbReference type="ARBA" id="ARBA00023136"/>
    </source>
</evidence>